<feature type="region of interest" description="Disordered" evidence="1">
    <location>
        <begin position="597"/>
        <end position="620"/>
    </location>
</feature>
<dbReference type="OrthoDB" id="7685730at2759"/>
<reference evidence="3" key="2">
    <citation type="submission" date="2021-04" db="EMBL/GenBank/DDBJ databases">
        <title>Genome-wide patterns of bracovirus chromosomal integration into multiple host tissues during parasitism.</title>
        <authorList>
            <person name="Chebbi M.A.C."/>
        </authorList>
    </citation>
    <scope>NUCLEOTIDE SEQUENCE</scope>
    <source>
        <tissue evidence="3">Whole body</tissue>
    </source>
</reference>
<dbReference type="PANTHER" id="PTHR47890">
    <property type="entry name" value="LD24308P"/>
    <property type="match status" value="1"/>
</dbReference>
<feature type="compositionally biased region" description="Low complexity" evidence="1">
    <location>
        <begin position="922"/>
        <end position="940"/>
    </location>
</feature>
<evidence type="ECO:0000313" key="4">
    <source>
        <dbReference type="Proteomes" id="UP000729913"/>
    </source>
</evidence>
<evidence type="ECO:0000256" key="1">
    <source>
        <dbReference type="SAM" id="MobiDB-lite"/>
    </source>
</evidence>
<protein>
    <submittedName>
        <fullName evidence="3">Uncharacterized protein</fullName>
    </submittedName>
</protein>
<dbReference type="AlphaFoldDB" id="A0A8J5VC75"/>
<evidence type="ECO:0000256" key="2">
    <source>
        <dbReference type="SAM" id="SignalP"/>
    </source>
</evidence>
<dbReference type="Proteomes" id="UP000729913">
    <property type="component" value="Unassembled WGS sequence"/>
</dbReference>
<keyword evidence="4" id="KW-1185">Reference proteome</keyword>
<organism evidence="3 4">
    <name type="scientific">Cotesia typhae</name>
    <dbReference type="NCBI Taxonomy" id="2053667"/>
    <lineage>
        <taxon>Eukaryota</taxon>
        <taxon>Metazoa</taxon>
        <taxon>Ecdysozoa</taxon>
        <taxon>Arthropoda</taxon>
        <taxon>Hexapoda</taxon>
        <taxon>Insecta</taxon>
        <taxon>Pterygota</taxon>
        <taxon>Neoptera</taxon>
        <taxon>Endopterygota</taxon>
        <taxon>Hymenoptera</taxon>
        <taxon>Apocrita</taxon>
        <taxon>Ichneumonoidea</taxon>
        <taxon>Braconidae</taxon>
        <taxon>Microgastrinae</taxon>
        <taxon>Cotesia</taxon>
    </lineage>
</organism>
<accession>A0A8J5VC75</accession>
<evidence type="ECO:0000313" key="3">
    <source>
        <dbReference type="EMBL" id="KAG8041598.1"/>
    </source>
</evidence>
<name>A0A8J5VC75_9HYME</name>
<proteinExistence type="predicted"/>
<comment type="caution">
    <text evidence="3">The sequence shown here is derived from an EMBL/GenBank/DDBJ whole genome shotgun (WGS) entry which is preliminary data.</text>
</comment>
<reference evidence="3" key="1">
    <citation type="submission" date="2020-03" db="EMBL/GenBank/DDBJ databases">
        <authorList>
            <person name="Chebbi M.A."/>
            <person name="Drezen J.M."/>
        </authorList>
    </citation>
    <scope>NUCLEOTIDE SEQUENCE</scope>
    <source>
        <tissue evidence="3">Whole body</tissue>
    </source>
</reference>
<feature type="signal peptide" evidence="2">
    <location>
        <begin position="1"/>
        <end position="26"/>
    </location>
</feature>
<sequence length="940" mass="107990">MEFKFSFFTKLCLLFLIIENLDVATGFAPIIPVIISAVSLGVSIITMSLSADTTADRKKNSPIDKENHAALMNKLDEIRSLIGRIDANSQAIQGIGSAIQSEGQHILEQLSLKADKDKIQEFFNVITHVHRKFDREFLKYAGNLDKYHNSTINHYLQEMIDDDDFKYKLEFVVNSIVKSDEERLLDIDKVFDVIKGYLIKNKSLTKFIPSDAFKQEMLDVVKTFKEAAIKITQNARHYIYAMDKIEYEQHELCNPEEWKEGENYFILKNCLTTHIYPFAYSELFRPRVFEMIEYPQIMCPNGRLENTCTRHEFTHLCLALPESGRRFWSVGEKITSQLSNHKFNEKFTTFGIKTHKECVDLNVFNNLTGVFEACTCVDPRTLVNGVVDPKSVKWDEFYGDMPADKIDSINLLALRVAGTKMYDDAGFLISNPETKWRSSSDSDHSRLNPLESHSSTVYHDKTTDYVEFNVTSWEKDLGQTTLPFLDSREVTSNPPSPLGGIGIYYKNYEPGMKEFLSLKTISAVHNRLLTDQQLNIFRNTEYSNNFISIDTSLNSENDYCIVHNNDVTDGNSSSSDIFVENDVEYENELKSEVMVTDEVEKNDDDSSENENVTLENGENSDRLQERLRQWALNNRANLQSNTISELLMAEVTVDKELDDLEQASQYAIICFLPKKDDGSWEIDLVPYSWLDHDGDKLLCAYPNTKKDLKKRDEYLKNLSPPKDRWPRCEIEIISCADRIKAYVDEKFQELYEKLDAFKMSTEYVVKNEAKKVKTQVLMKNGENVPKMTKVTAMEPFKDMFPINDKAQFLIFDSELENDSEKNKLKNLFRVIMYGESDIAIIIRKTLSEVITLLVQLDYSGTGRRVHGIGKKNFSATYTYNCLKEVVEEKFGDSDQSKSLRVKLGNFLANAGDRNGGRRQRAINTDNNINNNNNKDNNNSQ</sequence>
<keyword evidence="2" id="KW-0732">Signal</keyword>
<feature type="region of interest" description="Disordered" evidence="1">
    <location>
        <begin position="910"/>
        <end position="940"/>
    </location>
</feature>
<feature type="compositionally biased region" description="Acidic residues" evidence="1">
    <location>
        <begin position="597"/>
        <end position="608"/>
    </location>
</feature>
<dbReference type="PANTHER" id="PTHR47890:SF1">
    <property type="entry name" value="LD24308P"/>
    <property type="match status" value="1"/>
</dbReference>
<dbReference type="EMBL" id="JAAOIC020000016">
    <property type="protein sequence ID" value="KAG8041598.1"/>
    <property type="molecule type" value="Genomic_DNA"/>
</dbReference>
<feature type="chain" id="PRO_5035171622" evidence="2">
    <location>
        <begin position="27"/>
        <end position="940"/>
    </location>
</feature>
<gene>
    <name evidence="3" type="ORF">G9C98_002891</name>
</gene>